<dbReference type="EMBL" id="AESD01000815">
    <property type="protein sequence ID" value="EHJ09937.1"/>
    <property type="molecule type" value="Genomic_DNA"/>
</dbReference>
<comment type="caution">
    <text evidence="1">The sequence shown here is derived from an EMBL/GenBank/DDBJ whole genome shotgun (WGS) entry which is preliminary data.</text>
</comment>
<dbReference type="AlphaFoldDB" id="G5JCZ3"/>
<dbReference type="Proteomes" id="UP000003477">
    <property type="component" value="Unassembled WGS sequence"/>
</dbReference>
<evidence type="ECO:0000313" key="1">
    <source>
        <dbReference type="EMBL" id="EHJ09937.1"/>
    </source>
</evidence>
<protein>
    <submittedName>
        <fullName evidence="1">Uncharacterized protein</fullName>
    </submittedName>
</protein>
<accession>G5JCZ3</accession>
<organism evidence="1 2">
    <name type="scientific">Crocosphaera watsonii WH 0003</name>
    <dbReference type="NCBI Taxonomy" id="423471"/>
    <lineage>
        <taxon>Bacteria</taxon>
        <taxon>Bacillati</taxon>
        <taxon>Cyanobacteriota</taxon>
        <taxon>Cyanophyceae</taxon>
        <taxon>Oscillatoriophycideae</taxon>
        <taxon>Chroococcales</taxon>
        <taxon>Aphanothecaceae</taxon>
        <taxon>Crocosphaera</taxon>
    </lineage>
</organism>
<name>G5JCZ3_CROWT</name>
<proteinExistence type="predicted"/>
<sequence>MKDSWYRSIIEHRQRVHQNLRDTASLRDCL</sequence>
<reference evidence="1 2" key="1">
    <citation type="journal article" date="2011" name="Front. Microbiol.">
        <title>Two Strains of Crocosphaera watsonii with Highly Conserved Genomes are Distinguished by Strain-Specific Features.</title>
        <authorList>
            <person name="Bench S.R."/>
            <person name="Ilikchyan I.N."/>
            <person name="Tripp H.J."/>
            <person name="Zehr J.P."/>
        </authorList>
    </citation>
    <scope>NUCLEOTIDE SEQUENCE [LARGE SCALE GENOMIC DNA]</scope>
    <source>
        <strain evidence="1 2">WH 0003</strain>
    </source>
</reference>
<evidence type="ECO:0000313" key="2">
    <source>
        <dbReference type="Proteomes" id="UP000003477"/>
    </source>
</evidence>
<gene>
    <name evidence="1" type="ORF">CWATWH0003_5292</name>
</gene>